<sequence length="176" mass="20456">MTQTIDLSNLDRHIQQSLNGIKLLYDNQFDAQAKYCTYILIDQLAWLISGSESQVNVYFKSWVKKYFIKYYPQITPEEIWASRNGMLHNHSSISRDIVNQKVSRQLFFLDNLKHQEDINPEFNYPSFFVVNTSRFILYALLGAVNDFGNDLRSGNVPDIEDVKDKLGKLLAEVKPN</sequence>
<dbReference type="RefSeq" id="WP_101458569.1">
    <property type="nucleotide sequence ID" value="NZ_CP175878.1"/>
</dbReference>
<gene>
    <name evidence="1" type="ORF">G3N07_18225</name>
</gene>
<accession>A0A6B2Q0D2</accession>
<evidence type="ECO:0000313" key="1">
    <source>
        <dbReference type="EMBL" id="NDX16546.1"/>
    </source>
</evidence>
<dbReference type="EMBL" id="JAAGTG010000069">
    <property type="protein sequence ID" value="NDX16546.1"/>
    <property type="molecule type" value="Genomic_DNA"/>
</dbReference>
<reference evidence="1" key="1">
    <citation type="submission" date="2020-02" db="EMBL/GenBank/DDBJ databases">
        <title>Whole genome shot-gun sequencing of clinical Carbapenem resistant A. baumannii.</title>
        <authorList>
            <person name="Veeraraghavan B."/>
            <person name="Mathur P."/>
            <person name="Vijayakumar S."/>
            <person name="Vasudevan K."/>
            <person name="Lincy M."/>
            <person name="Kirubananthan A."/>
        </authorList>
    </citation>
    <scope>NUCLEOTIDE SEQUENCE</scope>
    <source>
        <strain evidence="1">SP2442</strain>
    </source>
</reference>
<name>A0A6B2Q0D2_ACIBA</name>
<comment type="caution">
    <text evidence="1">The sequence shown here is derived from an EMBL/GenBank/DDBJ whole genome shotgun (WGS) entry which is preliminary data.</text>
</comment>
<proteinExistence type="predicted"/>
<dbReference type="AlphaFoldDB" id="A0A6B2Q0D2"/>
<organism evidence="1">
    <name type="scientific">Acinetobacter baumannii</name>
    <dbReference type="NCBI Taxonomy" id="470"/>
    <lineage>
        <taxon>Bacteria</taxon>
        <taxon>Pseudomonadati</taxon>
        <taxon>Pseudomonadota</taxon>
        <taxon>Gammaproteobacteria</taxon>
        <taxon>Moraxellales</taxon>
        <taxon>Moraxellaceae</taxon>
        <taxon>Acinetobacter</taxon>
        <taxon>Acinetobacter calcoaceticus/baumannii complex</taxon>
    </lineage>
</organism>
<protein>
    <submittedName>
        <fullName evidence="1">Uncharacterized protein</fullName>
    </submittedName>
</protein>